<dbReference type="InterPro" id="IPR006977">
    <property type="entry name" value="Yip1_dom"/>
</dbReference>
<dbReference type="PANTHER" id="PTHR12822:SF2">
    <property type="entry name" value="PROTEIN YIPF"/>
    <property type="match status" value="1"/>
</dbReference>
<comment type="subcellular location">
    <subcellularLocation>
        <location evidence="6">Golgi apparatus membrane</location>
        <topology evidence="6">Multi-pass membrane protein</topology>
    </subcellularLocation>
    <subcellularLocation>
        <location evidence="1">Membrane</location>
        <topology evidence="1">Multi-pass membrane protein</topology>
    </subcellularLocation>
</comment>
<feature type="transmembrane region" description="Helical" evidence="6">
    <location>
        <begin position="204"/>
        <end position="224"/>
    </location>
</feature>
<dbReference type="GO" id="GO:0031267">
    <property type="term" value="F:small GTPase binding"/>
    <property type="evidence" value="ECO:0007669"/>
    <property type="project" value="InterPro"/>
</dbReference>
<dbReference type="InParanoid" id="B7FUR2"/>
<evidence type="ECO:0000313" key="9">
    <source>
        <dbReference type="EMBL" id="EEC50306.1"/>
    </source>
</evidence>
<dbReference type="AlphaFoldDB" id="B7FUR2"/>
<comment type="similarity">
    <text evidence="2 6">Belongs to the YIP1 family.</text>
</comment>
<name>B7FUR2_PHATC</name>
<dbReference type="Proteomes" id="UP000000759">
    <property type="component" value="Chromosome 4"/>
</dbReference>
<dbReference type="PANTHER" id="PTHR12822">
    <property type="entry name" value="PROTEIN YIPF"/>
    <property type="match status" value="1"/>
</dbReference>
<reference evidence="9 10" key="1">
    <citation type="journal article" date="2008" name="Nature">
        <title>The Phaeodactylum genome reveals the evolutionary history of diatom genomes.</title>
        <authorList>
            <person name="Bowler C."/>
            <person name="Allen A.E."/>
            <person name="Badger J.H."/>
            <person name="Grimwood J."/>
            <person name="Jabbari K."/>
            <person name="Kuo A."/>
            <person name="Maheswari U."/>
            <person name="Martens C."/>
            <person name="Maumus F."/>
            <person name="Otillar R.P."/>
            <person name="Rayko E."/>
            <person name="Salamov A."/>
            <person name="Vandepoele K."/>
            <person name="Beszteri B."/>
            <person name="Gruber A."/>
            <person name="Heijde M."/>
            <person name="Katinka M."/>
            <person name="Mock T."/>
            <person name="Valentin K."/>
            <person name="Verret F."/>
            <person name="Berges J.A."/>
            <person name="Brownlee C."/>
            <person name="Cadoret J.P."/>
            <person name="Chiovitti A."/>
            <person name="Choi C.J."/>
            <person name="Coesel S."/>
            <person name="De Martino A."/>
            <person name="Detter J.C."/>
            <person name="Durkin C."/>
            <person name="Falciatore A."/>
            <person name="Fournet J."/>
            <person name="Haruta M."/>
            <person name="Huysman M.J."/>
            <person name="Jenkins B.D."/>
            <person name="Jiroutova K."/>
            <person name="Jorgensen R.E."/>
            <person name="Joubert Y."/>
            <person name="Kaplan A."/>
            <person name="Kroger N."/>
            <person name="Kroth P.G."/>
            <person name="La Roche J."/>
            <person name="Lindquist E."/>
            <person name="Lommer M."/>
            <person name="Martin-Jezequel V."/>
            <person name="Lopez P.J."/>
            <person name="Lucas S."/>
            <person name="Mangogna M."/>
            <person name="McGinnis K."/>
            <person name="Medlin L.K."/>
            <person name="Montsant A."/>
            <person name="Oudot-Le Secq M.P."/>
            <person name="Napoli C."/>
            <person name="Obornik M."/>
            <person name="Parker M.S."/>
            <person name="Petit J.L."/>
            <person name="Porcel B.M."/>
            <person name="Poulsen N."/>
            <person name="Robison M."/>
            <person name="Rychlewski L."/>
            <person name="Rynearson T.A."/>
            <person name="Schmutz J."/>
            <person name="Shapiro H."/>
            <person name="Siaut M."/>
            <person name="Stanley M."/>
            <person name="Sussman M.R."/>
            <person name="Taylor A.R."/>
            <person name="Vardi A."/>
            <person name="von Dassow P."/>
            <person name="Vyverman W."/>
            <person name="Willis A."/>
            <person name="Wyrwicz L.S."/>
            <person name="Rokhsar D.S."/>
            <person name="Weissenbach J."/>
            <person name="Armbrust E.V."/>
            <person name="Green B.R."/>
            <person name="Van de Peer Y."/>
            <person name="Grigoriev I.V."/>
        </authorList>
    </citation>
    <scope>NUCLEOTIDE SEQUENCE [LARGE SCALE GENOMIC DNA]</scope>
    <source>
        <strain evidence="9 10">CCAP 1055/1</strain>
    </source>
</reference>
<feature type="domain" description="Yip1" evidence="8">
    <location>
        <begin position="197"/>
        <end position="359"/>
    </location>
</feature>
<feature type="transmembrane region" description="Helical" evidence="6">
    <location>
        <begin position="281"/>
        <end position="303"/>
    </location>
</feature>
<evidence type="ECO:0000256" key="4">
    <source>
        <dbReference type="ARBA" id="ARBA00022989"/>
    </source>
</evidence>
<evidence type="ECO:0000256" key="3">
    <source>
        <dbReference type="ARBA" id="ARBA00022692"/>
    </source>
</evidence>
<keyword evidence="4 6" id="KW-1133">Transmembrane helix</keyword>
<protein>
    <recommendedName>
        <fullName evidence="6">Protein YIPF</fullName>
    </recommendedName>
</protein>
<feature type="compositionally biased region" description="Low complexity" evidence="7">
    <location>
        <begin position="82"/>
        <end position="93"/>
    </location>
</feature>
<dbReference type="InterPro" id="IPR039765">
    <property type="entry name" value="Yip5/YIPF1/YIPF2"/>
</dbReference>
<keyword evidence="3 6" id="KW-0812">Transmembrane</keyword>
<evidence type="ECO:0000256" key="5">
    <source>
        <dbReference type="ARBA" id="ARBA00023136"/>
    </source>
</evidence>
<keyword evidence="5 6" id="KW-0472">Membrane</keyword>
<accession>B7FUR2</accession>
<feature type="region of interest" description="Disordered" evidence="7">
    <location>
        <begin position="1"/>
        <end position="124"/>
    </location>
</feature>
<dbReference type="GeneID" id="7198119"/>
<dbReference type="STRING" id="556484.B7FUR2"/>
<reference evidence="10" key="2">
    <citation type="submission" date="2008-08" db="EMBL/GenBank/DDBJ databases">
        <authorList>
            <consortium name="Diatom Consortium"/>
            <person name="Grigoriev I."/>
            <person name="Grimwood J."/>
            <person name="Kuo A."/>
            <person name="Otillar R.P."/>
            <person name="Salamov A."/>
            <person name="Detter J.C."/>
            <person name="Lindquist E."/>
            <person name="Shapiro H."/>
            <person name="Lucas S."/>
            <person name="Glavina del Rio T."/>
            <person name="Pitluck S."/>
            <person name="Rokhsar D."/>
            <person name="Bowler C."/>
        </authorList>
    </citation>
    <scope>GENOME REANNOTATION</scope>
    <source>
        <strain evidence="10">CCAP 1055/1</strain>
    </source>
</reference>
<dbReference type="OrthoDB" id="10256463at2759"/>
<keyword evidence="10" id="KW-1185">Reference proteome</keyword>
<evidence type="ECO:0000256" key="7">
    <source>
        <dbReference type="SAM" id="MobiDB-lite"/>
    </source>
</evidence>
<evidence type="ECO:0000259" key="8">
    <source>
        <dbReference type="Pfam" id="PF04893"/>
    </source>
</evidence>
<dbReference type="GO" id="GO:0016192">
    <property type="term" value="P:vesicle-mediated transport"/>
    <property type="evidence" value="ECO:0007669"/>
    <property type="project" value="InterPro"/>
</dbReference>
<evidence type="ECO:0000256" key="6">
    <source>
        <dbReference type="RuleBase" id="RU361264"/>
    </source>
</evidence>
<dbReference type="HOGENOM" id="CLU_682404_0_0_1"/>
<gene>
    <name evidence="9" type="ORF">PHATRDRAFT_44631</name>
</gene>
<feature type="transmembrane region" description="Helical" evidence="6">
    <location>
        <begin position="347"/>
        <end position="368"/>
    </location>
</feature>
<dbReference type="Pfam" id="PF04893">
    <property type="entry name" value="Yip1"/>
    <property type="match status" value="1"/>
</dbReference>
<proteinExistence type="inferred from homology"/>
<dbReference type="RefSeq" id="XP_002178641.1">
    <property type="nucleotide sequence ID" value="XM_002178605.1"/>
</dbReference>
<organism evidence="9 10">
    <name type="scientific">Phaeodactylum tricornutum (strain CCAP 1055/1)</name>
    <dbReference type="NCBI Taxonomy" id="556484"/>
    <lineage>
        <taxon>Eukaryota</taxon>
        <taxon>Sar</taxon>
        <taxon>Stramenopiles</taxon>
        <taxon>Ochrophyta</taxon>
        <taxon>Bacillariophyta</taxon>
        <taxon>Bacillariophyceae</taxon>
        <taxon>Bacillariophycidae</taxon>
        <taxon>Naviculales</taxon>
        <taxon>Phaeodactylaceae</taxon>
        <taxon>Phaeodactylum</taxon>
    </lineage>
</organism>
<feature type="compositionally biased region" description="Polar residues" evidence="7">
    <location>
        <begin position="45"/>
        <end position="69"/>
    </location>
</feature>
<sequence>MMNSAYDDEDDDGGFGPNPFRVNHNDLLDIPLPNPTPQQQPQQQYAASNVMLNQPLNQPDPQSGMTGSFQLPPASPPYHPPQNVQQAQQNQQQHFLPGSPSQLRGAMDQQALPGSRKAPYGGTDEIASTPTSLLSWRSCVKCVRLDSYVQYFDMDTRDILLRLKASVTTFWQPDQFRTAVLGDPSTADENDLSNLKGPDLYGPLWVSMTLIFVLAVTSNLSAYLHHWQKVKRADDATQVDAFEFDIRHLVRASSVVMTMTVGVPTVLFLACVCVGMSGIPWALWVCCYGYAQVPFLLAAAVVWVWPHEIWEWSVLLAAMVVSGTLVLRNMSTPLLSQDVSASQSKAAPIAIAILACHVIYAGVLKVSFYE</sequence>
<dbReference type="PaxDb" id="2850-Phatr44631"/>
<dbReference type="eggNOG" id="KOG3114">
    <property type="taxonomic scope" value="Eukaryota"/>
</dbReference>
<evidence type="ECO:0000313" key="10">
    <source>
        <dbReference type="Proteomes" id="UP000000759"/>
    </source>
</evidence>
<evidence type="ECO:0000256" key="2">
    <source>
        <dbReference type="ARBA" id="ARBA00010596"/>
    </source>
</evidence>
<feature type="transmembrane region" description="Helical" evidence="6">
    <location>
        <begin position="309"/>
        <end position="327"/>
    </location>
</feature>
<dbReference type="OMA" id="MVWICIV"/>
<feature type="transmembrane region" description="Helical" evidence="6">
    <location>
        <begin position="252"/>
        <end position="274"/>
    </location>
</feature>
<feature type="compositionally biased region" description="Acidic residues" evidence="7">
    <location>
        <begin position="1"/>
        <end position="13"/>
    </location>
</feature>
<dbReference type="EMBL" id="CM000607">
    <property type="protein sequence ID" value="EEC50306.1"/>
    <property type="molecule type" value="Genomic_DNA"/>
</dbReference>
<dbReference type="GO" id="GO:0000139">
    <property type="term" value="C:Golgi membrane"/>
    <property type="evidence" value="ECO:0007669"/>
    <property type="project" value="UniProtKB-SubCell"/>
</dbReference>
<dbReference type="KEGG" id="pti:PHATRDRAFT_44631"/>
<evidence type="ECO:0000256" key="1">
    <source>
        <dbReference type="ARBA" id="ARBA00004141"/>
    </source>
</evidence>